<dbReference type="InterPro" id="IPR006059">
    <property type="entry name" value="SBP"/>
</dbReference>
<dbReference type="OrthoDB" id="7936627at2"/>
<organism evidence="3 4">
    <name type="scientific">Paenibacillus psychroresistens</name>
    <dbReference type="NCBI Taxonomy" id="1778678"/>
    <lineage>
        <taxon>Bacteria</taxon>
        <taxon>Bacillati</taxon>
        <taxon>Bacillota</taxon>
        <taxon>Bacilli</taxon>
        <taxon>Bacillales</taxon>
        <taxon>Paenibacillaceae</taxon>
        <taxon>Paenibacillus</taxon>
    </lineage>
</organism>
<keyword evidence="1" id="KW-0732">Signal</keyword>
<accession>A0A6B8RFV8</accession>
<dbReference type="SUPFAM" id="SSF53850">
    <property type="entry name" value="Periplasmic binding protein-like II"/>
    <property type="match status" value="1"/>
</dbReference>
<dbReference type="Pfam" id="PF01547">
    <property type="entry name" value="SBP_bac_1"/>
    <property type="match status" value="1"/>
</dbReference>
<proteinExistence type="predicted"/>
<dbReference type="Gene3D" id="3.40.190.10">
    <property type="entry name" value="Periplasmic binding protein-like II"/>
    <property type="match status" value="1"/>
</dbReference>
<evidence type="ECO:0000259" key="2">
    <source>
        <dbReference type="Pfam" id="PF12010"/>
    </source>
</evidence>
<dbReference type="Pfam" id="PF12010">
    <property type="entry name" value="DUF3502"/>
    <property type="match status" value="1"/>
</dbReference>
<dbReference type="PANTHER" id="PTHR43649:SF17">
    <property type="entry name" value="ABC TRANSPORTER SOLUTE BINDING PROTEIN-SUGAR TRANSPORT"/>
    <property type="match status" value="1"/>
</dbReference>
<sequence length="522" mass="56360">MKRRFSLLSLVLLLAISIVAAGCSKKATETPSDAPKASDAAVVTAAPAAATDAPAVTEAPKSEESVEIQLMYPGTPQKDVALVEAEANKYLKDKINVTLKLNAVDWGQWDNKLNLMIASGEKSDIIFTAAWQRYAINVAKGAFLDLGPLIDKNAPEIRTELDPAFLEGSKINGKNYGIPTNKELAATRGVLYRKDLVEKYNLDVASVKTWADLEPLLKVIKDKEPGITPFFTTSTGNGVFDSLDWDALGDGAIPGVISKTGTSTKILNQLETPEYLAVMKMTRAWFKAGLINRDAATSTVTVQDQAKAGKVFMWAEGLKPGKAAESEGYVGFKLGQIDLTSPTITTGDASGAMLAISKSSKNPDKAMQVIGLLHSDKFLNNLINYGIENVHYVKKSENIIDVAPGIDPKAHPYNPGAQWELGNQFLNYLMSNENPQKWDLFKEFNAKGVKSPGLGFSFDADPVKSEIAAVANIGKQFEAAIRTGSVEPEAKIAEFLKKTKAAGVDKIIAEKQKQFDAFLAAK</sequence>
<dbReference type="AlphaFoldDB" id="A0A6B8RFV8"/>
<dbReference type="EMBL" id="CP034235">
    <property type="protein sequence ID" value="QGQ94614.1"/>
    <property type="molecule type" value="Genomic_DNA"/>
</dbReference>
<gene>
    <name evidence="3" type="ORF">EHS13_06795</name>
</gene>
<dbReference type="PANTHER" id="PTHR43649">
    <property type="entry name" value="ARABINOSE-BINDING PROTEIN-RELATED"/>
    <property type="match status" value="1"/>
</dbReference>
<dbReference type="RefSeq" id="WP_155699621.1">
    <property type="nucleotide sequence ID" value="NZ_CP034235.1"/>
</dbReference>
<dbReference type="KEGG" id="ppsc:EHS13_06795"/>
<evidence type="ECO:0000313" key="4">
    <source>
        <dbReference type="Proteomes" id="UP000426246"/>
    </source>
</evidence>
<dbReference type="PROSITE" id="PS51257">
    <property type="entry name" value="PROKAR_LIPOPROTEIN"/>
    <property type="match status" value="1"/>
</dbReference>
<evidence type="ECO:0000313" key="3">
    <source>
        <dbReference type="EMBL" id="QGQ94614.1"/>
    </source>
</evidence>
<reference evidence="4" key="1">
    <citation type="submission" date="2018-11" db="EMBL/GenBank/DDBJ databases">
        <title>Complete genome sequence of Paenibacillus sp. ML311-T8.</title>
        <authorList>
            <person name="Nam Y.-D."/>
            <person name="Kang J."/>
            <person name="Chung W.-H."/>
            <person name="Park Y.S."/>
        </authorList>
    </citation>
    <scope>NUCLEOTIDE SEQUENCE [LARGE SCALE GENOMIC DNA]</scope>
    <source>
        <strain evidence="4">ML311-T8</strain>
    </source>
</reference>
<feature type="signal peptide" evidence="1">
    <location>
        <begin position="1"/>
        <end position="20"/>
    </location>
</feature>
<dbReference type="InterPro" id="IPR050490">
    <property type="entry name" value="Bact_solute-bd_prot1"/>
</dbReference>
<dbReference type="InterPro" id="IPR022627">
    <property type="entry name" value="DUF3502"/>
</dbReference>
<name>A0A6B8RFV8_9BACL</name>
<feature type="domain" description="DUF3502" evidence="2">
    <location>
        <begin position="453"/>
        <end position="520"/>
    </location>
</feature>
<keyword evidence="4" id="KW-1185">Reference proteome</keyword>
<feature type="chain" id="PRO_5039654191" evidence="1">
    <location>
        <begin position="21"/>
        <end position="522"/>
    </location>
</feature>
<dbReference type="Proteomes" id="UP000426246">
    <property type="component" value="Chromosome"/>
</dbReference>
<protein>
    <submittedName>
        <fullName evidence="3">Extracellular solute-binding protein</fullName>
    </submittedName>
</protein>
<evidence type="ECO:0000256" key="1">
    <source>
        <dbReference type="SAM" id="SignalP"/>
    </source>
</evidence>